<protein>
    <submittedName>
        <fullName evidence="2">Uncharacterized protein</fullName>
    </submittedName>
</protein>
<dbReference type="OrthoDB" id="5236300at2759"/>
<organism evidence="2 3">
    <name type="scientific">Coniochaeta ligniaria NRRL 30616</name>
    <dbReference type="NCBI Taxonomy" id="1408157"/>
    <lineage>
        <taxon>Eukaryota</taxon>
        <taxon>Fungi</taxon>
        <taxon>Dikarya</taxon>
        <taxon>Ascomycota</taxon>
        <taxon>Pezizomycotina</taxon>
        <taxon>Sordariomycetes</taxon>
        <taxon>Sordariomycetidae</taxon>
        <taxon>Coniochaetales</taxon>
        <taxon>Coniochaetaceae</taxon>
        <taxon>Coniochaeta</taxon>
    </lineage>
</organism>
<keyword evidence="3" id="KW-1185">Reference proteome</keyword>
<dbReference type="InParanoid" id="A0A1J7IAF2"/>
<proteinExistence type="predicted"/>
<sequence>MHSSNTLLLGTEAVGTPSPPALSAGDEHELEENFLDDHWNCFDGPSCFATYPAPRKDHVSPEDDGKRDVPPLRPGEVYSLLDFCCHRVLAWYRSEVNRLLHLAEAENTPVAGETPCRNRKLMDTWTSSHEKHLEQLNTPTEARAATPSLIVTFTTRTALPSHKTPIRVQPSRKSKRKAAEMDDTKPRVTVKRRKISTARPSLSGGTYHMSQTAFSHALHLFVPPAEEIHGKICHRNYRSFRNRLIARVTSKMMGIYSRKATEKNKPRRCVLQGRETAGPWCASGRQTAGTFAEEVEEAARLSTAPEPDMLASPSCANWPPPPKSRTRMAKEDGEQNVVEFEGLKFLVDVCGEPPVPRVMMM</sequence>
<accession>A0A1J7IAF2</accession>
<feature type="compositionally biased region" description="Basic and acidic residues" evidence="1">
    <location>
        <begin position="177"/>
        <end position="186"/>
    </location>
</feature>
<reference evidence="2 3" key="1">
    <citation type="submission" date="2016-10" db="EMBL/GenBank/DDBJ databases">
        <title>Draft genome sequence of Coniochaeta ligniaria NRRL30616, a lignocellulolytic fungus for bioabatement of inhibitors in plant biomass hydrolysates.</title>
        <authorList>
            <consortium name="DOE Joint Genome Institute"/>
            <person name="Jimenez D.J."/>
            <person name="Hector R.E."/>
            <person name="Riley R."/>
            <person name="Sun H."/>
            <person name="Grigoriev I.V."/>
            <person name="Van Elsas J.D."/>
            <person name="Nichols N.N."/>
        </authorList>
    </citation>
    <scope>NUCLEOTIDE SEQUENCE [LARGE SCALE GENOMIC DNA]</scope>
    <source>
        <strain evidence="2 3">NRRL 30616</strain>
    </source>
</reference>
<feature type="region of interest" description="Disordered" evidence="1">
    <location>
        <begin position="1"/>
        <end position="25"/>
    </location>
</feature>
<dbReference type="EMBL" id="KV875103">
    <property type="protein sequence ID" value="OIW24663.1"/>
    <property type="molecule type" value="Genomic_DNA"/>
</dbReference>
<dbReference type="AlphaFoldDB" id="A0A1J7IAF2"/>
<name>A0A1J7IAF2_9PEZI</name>
<evidence type="ECO:0000313" key="3">
    <source>
        <dbReference type="Proteomes" id="UP000182658"/>
    </source>
</evidence>
<feature type="region of interest" description="Disordered" evidence="1">
    <location>
        <begin position="304"/>
        <end position="327"/>
    </location>
</feature>
<gene>
    <name evidence="2" type="ORF">CONLIGDRAFT_648790</name>
</gene>
<dbReference type="Proteomes" id="UP000182658">
    <property type="component" value="Unassembled WGS sequence"/>
</dbReference>
<feature type="region of interest" description="Disordered" evidence="1">
    <location>
        <begin position="165"/>
        <end position="189"/>
    </location>
</feature>
<evidence type="ECO:0000313" key="2">
    <source>
        <dbReference type="EMBL" id="OIW24663.1"/>
    </source>
</evidence>
<evidence type="ECO:0000256" key="1">
    <source>
        <dbReference type="SAM" id="MobiDB-lite"/>
    </source>
</evidence>